<dbReference type="InterPro" id="IPR006070">
    <property type="entry name" value="Sua5-like_dom"/>
</dbReference>
<accession>A0A644WSC9</accession>
<name>A0A644WSC9_9ZZZZ</name>
<feature type="domain" description="YrdC-like" evidence="1">
    <location>
        <begin position="12"/>
        <end position="201"/>
    </location>
</feature>
<proteinExistence type="predicted"/>
<protein>
    <recommendedName>
        <fullName evidence="1">YrdC-like domain-containing protein</fullName>
    </recommendedName>
</protein>
<organism evidence="2">
    <name type="scientific">bioreactor metagenome</name>
    <dbReference type="NCBI Taxonomy" id="1076179"/>
    <lineage>
        <taxon>unclassified sequences</taxon>
        <taxon>metagenomes</taxon>
        <taxon>ecological metagenomes</taxon>
    </lineage>
</organism>
<sequence length="206" mass="22930">MLLEIHPVNPQEKYINQIVDSLRQGGIVIFPTDTVYAMGCSLYQHKAVERIARIKGIKPEKAKFSILTDGMSNLSEYTKPIGNHVFRLMKKVLPGPYTFILPARNKVPGIFETKKKTIGLRVPDNKILQTIIGTLGHPLVSTSLHSEDDDYLEYVVNASLIYEKYENLVDFVIDGGNGGIEPSTVLDCTGEDIEIIREGKGSLEVL</sequence>
<dbReference type="NCBIfam" id="TIGR00057">
    <property type="entry name" value="L-threonylcarbamoyladenylate synthase"/>
    <property type="match status" value="1"/>
</dbReference>
<dbReference type="PANTHER" id="PTHR42828">
    <property type="entry name" value="DHBP SYNTHASE RIBB-LIKE ALPHA/BETA DOMAIN-CONTAINING PROTEIN"/>
    <property type="match status" value="1"/>
</dbReference>
<dbReference type="Gene3D" id="3.90.870.10">
    <property type="entry name" value="DHBP synthase"/>
    <property type="match status" value="1"/>
</dbReference>
<dbReference type="EMBL" id="VSSQ01001242">
    <property type="protein sequence ID" value="MPM06577.1"/>
    <property type="molecule type" value="Genomic_DNA"/>
</dbReference>
<dbReference type="InterPro" id="IPR017945">
    <property type="entry name" value="DHBP_synth_RibB-like_a/b_dom"/>
</dbReference>
<gene>
    <name evidence="2" type="primary">yciO_7</name>
    <name evidence="2" type="ORF">SDC9_52878</name>
</gene>
<dbReference type="Pfam" id="PF01300">
    <property type="entry name" value="Sua5_yciO_yrdC"/>
    <property type="match status" value="1"/>
</dbReference>
<dbReference type="PROSITE" id="PS51163">
    <property type="entry name" value="YRDC"/>
    <property type="match status" value="1"/>
</dbReference>
<dbReference type="PANTHER" id="PTHR42828:SF3">
    <property type="entry name" value="THREONYLCARBAMOYL-AMP SYNTHASE"/>
    <property type="match status" value="1"/>
</dbReference>
<dbReference type="SUPFAM" id="SSF55821">
    <property type="entry name" value="YrdC/RibB"/>
    <property type="match status" value="1"/>
</dbReference>
<dbReference type="GO" id="GO:0003725">
    <property type="term" value="F:double-stranded RNA binding"/>
    <property type="evidence" value="ECO:0007669"/>
    <property type="project" value="InterPro"/>
</dbReference>
<evidence type="ECO:0000259" key="1">
    <source>
        <dbReference type="PROSITE" id="PS51163"/>
    </source>
</evidence>
<comment type="caution">
    <text evidence="2">The sequence shown here is derived from an EMBL/GenBank/DDBJ whole genome shotgun (WGS) entry which is preliminary data.</text>
</comment>
<dbReference type="InterPro" id="IPR052532">
    <property type="entry name" value="SUA5_domain"/>
</dbReference>
<reference evidence="2" key="1">
    <citation type="submission" date="2019-08" db="EMBL/GenBank/DDBJ databases">
        <authorList>
            <person name="Kucharzyk K."/>
            <person name="Murdoch R.W."/>
            <person name="Higgins S."/>
            <person name="Loffler F."/>
        </authorList>
    </citation>
    <scope>NUCLEOTIDE SEQUENCE</scope>
</reference>
<dbReference type="AlphaFoldDB" id="A0A644WSC9"/>
<evidence type="ECO:0000313" key="2">
    <source>
        <dbReference type="EMBL" id="MPM06577.1"/>
    </source>
</evidence>